<protein>
    <submittedName>
        <fullName evidence="2">Class I SAM-dependent methyltransferase</fullName>
    </submittedName>
</protein>
<keyword evidence="3" id="KW-1185">Reference proteome</keyword>
<dbReference type="Proteomes" id="UP000248544">
    <property type="component" value="Unassembled WGS sequence"/>
</dbReference>
<evidence type="ECO:0000259" key="1">
    <source>
        <dbReference type="Pfam" id="PF08241"/>
    </source>
</evidence>
<evidence type="ECO:0000313" key="2">
    <source>
        <dbReference type="EMBL" id="PZG47993.1"/>
    </source>
</evidence>
<dbReference type="SUPFAM" id="SSF53335">
    <property type="entry name" value="S-adenosyl-L-methionine-dependent methyltransferases"/>
    <property type="match status" value="1"/>
</dbReference>
<sequence>MTGTIVDRLNLRPTDTVLDLGGGTGLYSRGMAQHAAMVVCADPSNGMLAQLPSDPRLTPLHAGAEEIVDAKIRLPLEAYDAILLKEVVHHLDDPARILAGLARLLRPGARILVVMLPTMIDYPLFDAALRLFQQRQPDPEDIAEAMTGAGLHAEVTYEGFPLAFDRERYIDMVRSRYMSLLSSFTDAELEQGVQEILARHPGPEVRFTDRFAFVLGTAP</sequence>
<dbReference type="AlphaFoldDB" id="A0A2W2GJD3"/>
<reference evidence="2 3" key="1">
    <citation type="submission" date="2018-01" db="EMBL/GenBank/DDBJ databases">
        <title>Draft genome sequence of Sphaerisporangium sp. 7K107.</title>
        <authorList>
            <person name="Sahin N."/>
            <person name="Saygin H."/>
            <person name="Ay H."/>
        </authorList>
    </citation>
    <scope>NUCLEOTIDE SEQUENCE [LARGE SCALE GENOMIC DNA]</scope>
    <source>
        <strain evidence="2 3">7K107</strain>
    </source>
</reference>
<proteinExistence type="predicted"/>
<name>A0A2W2GJD3_9ACTN</name>
<dbReference type="InterPro" id="IPR013216">
    <property type="entry name" value="Methyltransf_11"/>
</dbReference>
<dbReference type="EMBL" id="POUA01000083">
    <property type="protein sequence ID" value="PZG47993.1"/>
    <property type="molecule type" value="Genomic_DNA"/>
</dbReference>
<organism evidence="2 3">
    <name type="scientific">Spongiactinospora gelatinilytica</name>
    <dbReference type="NCBI Taxonomy" id="2666298"/>
    <lineage>
        <taxon>Bacteria</taxon>
        <taxon>Bacillati</taxon>
        <taxon>Actinomycetota</taxon>
        <taxon>Actinomycetes</taxon>
        <taxon>Streptosporangiales</taxon>
        <taxon>Streptosporangiaceae</taxon>
        <taxon>Spongiactinospora</taxon>
    </lineage>
</organism>
<feature type="domain" description="Methyltransferase type 11" evidence="1">
    <location>
        <begin position="18"/>
        <end position="112"/>
    </location>
</feature>
<dbReference type="GO" id="GO:0008757">
    <property type="term" value="F:S-adenosylmethionine-dependent methyltransferase activity"/>
    <property type="evidence" value="ECO:0007669"/>
    <property type="project" value="InterPro"/>
</dbReference>
<dbReference type="RefSeq" id="WP_111167422.1">
    <property type="nucleotide sequence ID" value="NZ_POUA01000083.1"/>
</dbReference>
<keyword evidence="2" id="KW-0489">Methyltransferase</keyword>
<dbReference type="PANTHER" id="PTHR43591:SF24">
    <property type="entry name" value="2-METHOXY-6-POLYPRENYL-1,4-BENZOQUINOL METHYLASE, MITOCHONDRIAL"/>
    <property type="match status" value="1"/>
</dbReference>
<dbReference type="PANTHER" id="PTHR43591">
    <property type="entry name" value="METHYLTRANSFERASE"/>
    <property type="match status" value="1"/>
</dbReference>
<dbReference type="InterPro" id="IPR029063">
    <property type="entry name" value="SAM-dependent_MTases_sf"/>
</dbReference>
<keyword evidence="2" id="KW-0808">Transferase</keyword>
<gene>
    <name evidence="2" type="ORF">C1I98_12980</name>
</gene>
<comment type="caution">
    <text evidence="2">The sequence shown here is derived from an EMBL/GenBank/DDBJ whole genome shotgun (WGS) entry which is preliminary data.</text>
</comment>
<evidence type="ECO:0000313" key="3">
    <source>
        <dbReference type="Proteomes" id="UP000248544"/>
    </source>
</evidence>
<dbReference type="Gene3D" id="3.40.50.150">
    <property type="entry name" value="Vaccinia Virus protein VP39"/>
    <property type="match status" value="1"/>
</dbReference>
<accession>A0A2W2GJD3</accession>
<dbReference type="CDD" id="cd02440">
    <property type="entry name" value="AdoMet_MTases"/>
    <property type="match status" value="1"/>
</dbReference>
<dbReference type="GO" id="GO:0032259">
    <property type="term" value="P:methylation"/>
    <property type="evidence" value="ECO:0007669"/>
    <property type="project" value="UniProtKB-KW"/>
</dbReference>
<dbReference type="Pfam" id="PF08241">
    <property type="entry name" value="Methyltransf_11"/>
    <property type="match status" value="1"/>
</dbReference>